<protein>
    <submittedName>
        <fullName evidence="1">Uncharacterized protein</fullName>
    </submittedName>
</protein>
<keyword evidence="2" id="KW-1185">Reference proteome</keyword>
<name>A0A0C4YKK3_9BURK</name>
<accession>A0A0C4YKK3</accession>
<evidence type="ECO:0000313" key="1">
    <source>
        <dbReference type="EMBL" id="AJG23085.1"/>
    </source>
</evidence>
<gene>
    <name evidence="1" type="ORF">RR42_s1497</name>
</gene>
<evidence type="ECO:0000313" key="2">
    <source>
        <dbReference type="Proteomes" id="UP000031843"/>
    </source>
</evidence>
<sequence length="44" mass="4936">MSRRAYARISGRRRIADLHRLIGLCHANDATGSYPLMETLCVSC</sequence>
<dbReference type="STRING" id="68895.RR42_s1497"/>
<dbReference type="Proteomes" id="UP000031843">
    <property type="component" value="Chromosome secondary"/>
</dbReference>
<dbReference type="KEGG" id="cbw:RR42_s1497"/>
<dbReference type="EMBL" id="CP010537">
    <property type="protein sequence ID" value="AJG23085.1"/>
    <property type="molecule type" value="Genomic_DNA"/>
</dbReference>
<dbReference type="AlphaFoldDB" id="A0A0C4YKK3"/>
<proteinExistence type="predicted"/>
<reference evidence="1 2" key="1">
    <citation type="journal article" date="2015" name="Genome Announc.">
        <title>Complete Genome Sequence of Cupriavidus basilensis 4G11, Isolated from the Oak Ridge Field Research Center Site.</title>
        <authorList>
            <person name="Ray J."/>
            <person name="Waters R.J."/>
            <person name="Skerker J.M."/>
            <person name="Kuehl J.V."/>
            <person name="Price M.N."/>
            <person name="Huang J."/>
            <person name="Chakraborty R."/>
            <person name="Arkin A.P."/>
            <person name="Deutschbauer A."/>
        </authorList>
    </citation>
    <scope>NUCLEOTIDE SEQUENCE [LARGE SCALE GENOMIC DNA]</scope>
    <source>
        <strain evidence="1">4G11</strain>
    </source>
</reference>
<organism evidence="1 2">
    <name type="scientific">Cupriavidus basilensis</name>
    <dbReference type="NCBI Taxonomy" id="68895"/>
    <lineage>
        <taxon>Bacteria</taxon>
        <taxon>Pseudomonadati</taxon>
        <taxon>Pseudomonadota</taxon>
        <taxon>Betaproteobacteria</taxon>
        <taxon>Burkholderiales</taxon>
        <taxon>Burkholderiaceae</taxon>
        <taxon>Cupriavidus</taxon>
    </lineage>
</organism>